<dbReference type="AlphaFoldDB" id="A0A6H2A540"/>
<organism evidence="1">
    <name type="scientific">viral metagenome</name>
    <dbReference type="NCBI Taxonomy" id="1070528"/>
    <lineage>
        <taxon>unclassified sequences</taxon>
        <taxon>metagenomes</taxon>
        <taxon>organismal metagenomes</taxon>
    </lineage>
</organism>
<reference evidence="1" key="1">
    <citation type="submission" date="2020-03" db="EMBL/GenBank/DDBJ databases">
        <title>The deep terrestrial virosphere.</title>
        <authorList>
            <person name="Holmfeldt K."/>
            <person name="Nilsson E."/>
            <person name="Simone D."/>
            <person name="Lopez-Fernandez M."/>
            <person name="Wu X."/>
            <person name="de Brujin I."/>
            <person name="Lundin D."/>
            <person name="Andersson A."/>
            <person name="Bertilsson S."/>
            <person name="Dopson M."/>
        </authorList>
    </citation>
    <scope>NUCLEOTIDE SEQUENCE</scope>
    <source>
        <strain evidence="1">TM448A01013</strain>
        <strain evidence="2">TM448B01188</strain>
    </source>
</reference>
<sequence length="78" mass="8742">MSDQCMYCVKRGNLTGCQATDCNQHESWYAGRLRATLDRIAAWNIHVKPGHVDYKSRADVVAMAKSALYPAQEVSSHE</sequence>
<accession>A0A6H2A540</accession>
<name>A0A6H2A540_9ZZZZ</name>
<evidence type="ECO:0000313" key="2">
    <source>
        <dbReference type="EMBL" id="QJI05467.1"/>
    </source>
</evidence>
<dbReference type="EMBL" id="MT145203">
    <property type="protein sequence ID" value="QJI05467.1"/>
    <property type="molecule type" value="Genomic_DNA"/>
</dbReference>
<gene>
    <name evidence="1" type="ORF">TM448A01013_0023</name>
    <name evidence="2" type="ORF">TM448B01188_0007</name>
</gene>
<evidence type="ECO:0000313" key="1">
    <source>
        <dbReference type="EMBL" id="QJA55336.1"/>
    </source>
</evidence>
<protein>
    <submittedName>
        <fullName evidence="1">Uncharacterized protein</fullName>
    </submittedName>
</protein>
<dbReference type="EMBL" id="MT145202">
    <property type="protein sequence ID" value="QJA55336.1"/>
    <property type="molecule type" value="Genomic_DNA"/>
</dbReference>
<proteinExistence type="predicted"/>